<evidence type="ECO:0000256" key="5">
    <source>
        <dbReference type="ARBA" id="ARBA00022729"/>
    </source>
</evidence>
<evidence type="ECO:0000256" key="2">
    <source>
        <dbReference type="ARBA" id="ARBA00004442"/>
    </source>
</evidence>
<evidence type="ECO:0000256" key="7">
    <source>
        <dbReference type="ARBA" id="ARBA00023237"/>
    </source>
</evidence>
<keyword evidence="6" id="KW-0472">Membrane</keyword>
<keyword evidence="5" id="KW-0732">Signal</keyword>
<evidence type="ECO:0008006" key="10">
    <source>
        <dbReference type="Google" id="ProtNLM"/>
    </source>
</evidence>
<evidence type="ECO:0000256" key="4">
    <source>
        <dbReference type="ARBA" id="ARBA00022525"/>
    </source>
</evidence>
<organism evidence="8 9">
    <name type="scientific">Phaeovibrio sulfidiphilus</name>
    <dbReference type="NCBI Taxonomy" id="1220600"/>
    <lineage>
        <taxon>Bacteria</taxon>
        <taxon>Pseudomonadati</taxon>
        <taxon>Pseudomonadota</taxon>
        <taxon>Alphaproteobacteria</taxon>
        <taxon>Rhodospirillales</taxon>
        <taxon>Rhodospirillaceae</taxon>
        <taxon>Phaeovibrio</taxon>
    </lineage>
</organism>
<dbReference type="SUPFAM" id="SSF51126">
    <property type="entry name" value="Pectin lyase-like"/>
    <property type="match status" value="1"/>
</dbReference>
<keyword evidence="9" id="KW-1185">Reference proteome</keyword>
<protein>
    <recommendedName>
        <fullName evidence="10">Outer membrane repeat protein</fullName>
    </recommendedName>
</protein>
<accession>A0A8J6YQQ4</accession>
<evidence type="ECO:0000256" key="3">
    <source>
        <dbReference type="ARBA" id="ARBA00004613"/>
    </source>
</evidence>
<dbReference type="GO" id="GO:0009279">
    <property type="term" value="C:cell outer membrane"/>
    <property type="evidence" value="ECO:0007669"/>
    <property type="project" value="UniProtKB-SubCell"/>
</dbReference>
<sequence>MSVQALCFPSSFRPVARRGGQVLSGTALALALTVTGAGQGSAANYECLGTGKCTVTGAVTWEELVGAGFSGKLSDLTFSGSGGKLTFSDDTILEATPVTADQGLAITGRATVAFEVAAGKTLTFKGYDPSAATRSRGGVLTVDSGSTFTLIGTSLFTGNTVKSTSDSAFGAAIYNVGWLTLDGDTTFTGNSVASAGTYAGGAAVYNANKMTFKGAAVFKGNVSENNKQEAQGGAVHNGLSGVLTFSSVAFVDNKAINSGEYAGIGGAIINWNKVTFEGDAIFEKNMAINDSDTEIKSGSASGGAIHTRRSMKFLGAATFNENTAAITGSAMARAEGGAISATYGTLTFSGPATFTGNTASAPRAIARGGAVYNQEADVAFSHITKFDRNVAKSKAAYAAGGAIANRKKMTLSGAAIFTKNTVGSEAGSAYGGAIFNQNTLTVSGISRFTENTATSDSLDAFGGAVVNWSGSMTFEKDVSFERNAATGKSGPAFGGAIANVATMTVSGPATFTGNTATSESGAAMGGAIDNRGKITFSGDATFKNNTATSASDTARGGAICNQGGTVNLEPGADKTILFSGNTANGAANSIYLVSFASGGKNYDAVLKVGGAGTVDMRTDPMGGRALGGRAVTLVKDGTSTWWLGGENVFTADDTAGSRTDFQVKDGILAFTGGKATPTGVDLKGSTSTFTLEAPAILSLGEDSHNILVGNGGPAPAAGTGGTITLKTGSTLTFDLDATREKTAVLTLRAENVVLP</sequence>
<dbReference type="InterPro" id="IPR003368">
    <property type="entry name" value="POMP_repeat"/>
</dbReference>
<evidence type="ECO:0000313" key="8">
    <source>
        <dbReference type="EMBL" id="MBE1238006.1"/>
    </source>
</evidence>
<dbReference type="GO" id="GO:0005576">
    <property type="term" value="C:extracellular region"/>
    <property type="evidence" value="ECO:0007669"/>
    <property type="project" value="UniProtKB-SubCell"/>
</dbReference>
<dbReference type="Proteomes" id="UP000631034">
    <property type="component" value="Unassembled WGS sequence"/>
</dbReference>
<evidence type="ECO:0000313" key="9">
    <source>
        <dbReference type="Proteomes" id="UP000631034"/>
    </source>
</evidence>
<keyword evidence="7" id="KW-0998">Cell outer membrane</keyword>
<dbReference type="InterPro" id="IPR011050">
    <property type="entry name" value="Pectin_lyase_fold/virulence"/>
</dbReference>
<keyword evidence="4" id="KW-0964">Secreted</keyword>
<name>A0A8J6YQQ4_9PROT</name>
<evidence type="ECO:0000256" key="1">
    <source>
        <dbReference type="ARBA" id="ARBA00004196"/>
    </source>
</evidence>
<dbReference type="Pfam" id="PF02415">
    <property type="entry name" value="Chlam_PMP"/>
    <property type="match status" value="1"/>
</dbReference>
<comment type="caution">
    <text evidence="8">The sequence shown here is derived from an EMBL/GenBank/DDBJ whole genome shotgun (WGS) entry which is preliminary data.</text>
</comment>
<reference evidence="8" key="1">
    <citation type="submission" date="2020-10" db="EMBL/GenBank/DDBJ databases">
        <title>Genome sequence of the unusual species of purple photosynthetic bacteria, Phaeovibrio sulfidiphilus DSM 23193, type strain.</title>
        <authorList>
            <person name="Kyndt J.A."/>
            <person name="Meyer T.E."/>
        </authorList>
    </citation>
    <scope>NUCLEOTIDE SEQUENCE</scope>
    <source>
        <strain evidence="8">DSM 23193</strain>
    </source>
</reference>
<evidence type="ECO:0000256" key="6">
    <source>
        <dbReference type="ARBA" id="ARBA00023136"/>
    </source>
</evidence>
<proteinExistence type="predicted"/>
<dbReference type="AlphaFoldDB" id="A0A8J6YQQ4"/>
<comment type="subcellular location">
    <subcellularLocation>
        <location evidence="1">Cell envelope</location>
    </subcellularLocation>
    <subcellularLocation>
        <location evidence="2">Cell outer membrane</location>
    </subcellularLocation>
    <subcellularLocation>
        <location evidence="3">Secreted</location>
    </subcellularLocation>
</comment>
<gene>
    <name evidence="8" type="ORF">IHV25_10200</name>
</gene>
<dbReference type="EMBL" id="JACZHT010000016">
    <property type="protein sequence ID" value="MBE1238006.1"/>
    <property type="molecule type" value="Genomic_DNA"/>
</dbReference>
<feature type="non-terminal residue" evidence="8">
    <location>
        <position position="755"/>
    </location>
</feature>